<dbReference type="Pfam" id="PF13518">
    <property type="entry name" value="HTH_28"/>
    <property type="match status" value="1"/>
</dbReference>
<evidence type="ECO:0000313" key="4">
    <source>
        <dbReference type="Proteomes" id="UP000601171"/>
    </source>
</evidence>
<evidence type="ECO:0000256" key="1">
    <source>
        <dbReference type="SAM" id="Coils"/>
    </source>
</evidence>
<protein>
    <submittedName>
        <fullName evidence="3">IS21 family transposase</fullName>
    </submittedName>
</protein>
<dbReference type="EMBL" id="JACRTG010000018">
    <property type="protein sequence ID" value="MBC8588005.1"/>
    <property type="molecule type" value="Genomic_DNA"/>
</dbReference>
<feature type="domain" description="Integrase catalytic" evidence="2">
    <location>
        <begin position="148"/>
        <end position="324"/>
    </location>
</feature>
<dbReference type="RefSeq" id="WP_262429460.1">
    <property type="nucleotide sequence ID" value="NZ_JACRTG010000018.1"/>
</dbReference>
<dbReference type="Gene3D" id="1.10.10.60">
    <property type="entry name" value="Homeodomain-like"/>
    <property type="match status" value="1"/>
</dbReference>
<keyword evidence="4" id="KW-1185">Reference proteome</keyword>
<dbReference type="Proteomes" id="UP000601171">
    <property type="component" value="Unassembled WGS sequence"/>
</dbReference>
<feature type="coiled-coil region" evidence="1">
    <location>
        <begin position="286"/>
        <end position="313"/>
    </location>
</feature>
<gene>
    <name evidence="3" type="ORF">H8707_07115</name>
</gene>
<name>A0A926ET26_9FIRM</name>
<keyword evidence="1" id="KW-0175">Coiled coil</keyword>
<feature type="coiled-coil region" evidence="1">
    <location>
        <begin position="32"/>
        <end position="59"/>
    </location>
</feature>
<dbReference type="Pfam" id="PF22483">
    <property type="entry name" value="Mu-transpos_C_2"/>
    <property type="match status" value="1"/>
</dbReference>
<dbReference type="AlphaFoldDB" id="A0A926ET26"/>
<dbReference type="InterPro" id="IPR055247">
    <property type="entry name" value="InsJ-like_HTH"/>
</dbReference>
<dbReference type="GO" id="GO:0015074">
    <property type="term" value="P:DNA integration"/>
    <property type="evidence" value="ECO:0007669"/>
    <property type="project" value="InterPro"/>
</dbReference>
<sequence length="525" mass="61600">MDQKAEILMRYFRENKSQREISRELKISRDTISKYIKEFESKNERLTDLEKDEERNRNEILLLIEEMSSKPRYDTSSRNKTKLTDDVISKINELLDLNEKNRLLGRSKQLMKKIDIHEKLVELGFDISYPTVCNYIRENHEKKEAFIRQEYNLGETLEFDWGEAKLTIGGKPTTLQMGLLTTAQGSHHYARLYQNQKMENFLDIHVQAFKSIGGIHRELVYDNLKQAVRKFVGRNEKEATEDLIKMSLYYGFRYRFCNIASGNEKGHVERGIEFVRRKAFSSKTDFDTVEEANAHLQDKLLELNSKKRNWLQNQSPLDILKQEMPYLIPLKPSYDTSRRIEARVNKYSVINIDQNKYSVPDYLVGKFVNVKIYPDTIEIYYKDSKIAEHDRSYLVHNWSIDINHFVNTLKKKPGALHSSVGRHQLSPELQETYQEYYTNNPKEFIELLELIKEKDLESVLKAIDELKKIKKELVTTDNIKNIIFKLPRDDESPGTKDISIQNASLKQIATLNELFNLKSAGGYEN</sequence>
<dbReference type="SUPFAM" id="SSF46689">
    <property type="entry name" value="Homeodomain-like"/>
    <property type="match status" value="1"/>
</dbReference>
<proteinExistence type="predicted"/>
<dbReference type="InterPro" id="IPR054353">
    <property type="entry name" value="IstA-like_C"/>
</dbReference>
<dbReference type="PROSITE" id="PS50994">
    <property type="entry name" value="INTEGRASE"/>
    <property type="match status" value="1"/>
</dbReference>
<dbReference type="InterPro" id="IPR009057">
    <property type="entry name" value="Homeodomain-like_sf"/>
</dbReference>
<dbReference type="InterPro" id="IPR001584">
    <property type="entry name" value="Integrase_cat-core"/>
</dbReference>
<dbReference type="PANTHER" id="PTHR35004">
    <property type="entry name" value="TRANSPOSASE RV3428C-RELATED"/>
    <property type="match status" value="1"/>
</dbReference>
<accession>A0A926ET26</accession>
<comment type="caution">
    <text evidence="3">The sequence shown here is derived from an EMBL/GenBank/DDBJ whole genome shotgun (WGS) entry which is preliminary data.</text>
</comment>
<evidence type="ECO:0000259" key="2">
    <source>
        <dbReference type="PROSITE" id="PS50994"/>
    </source>
</evidence>
<evidence type="ECO:0000313" key="3">
    <source>
        <dbReference type="EMBL" id="MBC8588005.1"/>
    </source>
</evidence>
<organism evidence="3 4">
    <name type="scientific">Paratissierella segnis</name>
    <dbReference type="NCBI Taxonomy" id="2763679"/>
    <lineage>
        <taxon>Bacteria</taxon>
        <taxon>Bacillati</taxon>
        <taxon>Bacillota</taxon>
        <taxon>Tissierellia</taxon>
        <taxon>Tissierellales</taxon>
        <taxon>Tissierellaceae</taxon>
        <taxon>Paratissierella</taxon>
    </lineage>
</organism>
<dbReference type="NCBIfam" id="NF033546">
    <property type="entry name" value="transpos_IS21"/>
    <property type="match status" value="1"/>
</dbReference>
<reference evidence="3" key="1">
    <citation type="submission" date="2020-08" db="EMBL/GenBank/DDBJ databases">
        <title>Genome public.</title>
        <authorList>
            <person name="Liu C."/>
            <person name="Sun Q."/>
        </authorList>
    </citation>
    <scope>NUCLEOTIDE SEQUENCE</scope>
    <source>
        <strain evidence="3">BX21</strain>
    </source>
</reference>
<dbReference type="PANTHER" id="PTHR35004:SF7">
    <property type="entry name" value="INTEGRASE PROTEIN"/>
    <property type="match status" value="1"/>
</dbReference>